<protein>
    <submittedName>
        <fullName evidence="1">Uncharacterized protein</fullName>
    </submittedName>
</protein>
<name>A0A0P5A1S4_9CRUS</name>
<sequence>MCSIESATKSRTPSLSLSFLSDTPQLFSIIFFYIFTFHFTSSSTPLPKIVLSKCILLLGEPGIYIYNIRIV</sequence>
<evidence type="ECO:0000313" key="1">
    <source>
        <dbReference type="EMBL" id="JAJ16648.1"/>
    </source>
</evidence>
<proteinExistence type="predicted"/>
<accession>A0A0P5A1S4</accession>
<reference evidence="1" key="1">
    <citation type="submission" date="2015-10" db="EMBL/GenBank/DDBJ databases">
        <title>Daphnia magna gene sets from two clonal populations assembled and annotated with EvidentialGene.</title>
        <authorList>
            <person name="Gilbert D."/>
            <person name="Podicheti R."/>
            <person name="Orsini L."/>
            <person name="Colbourne J."/>
            <person name="Pfrender M."/>
        </authorList>
    </citation>
    <scope>NUCLEOTIDE SEQUENCE</scope>
</reference>
<dbReference type="AlphaFoldDB" id="A0A0P5A1S4"/>
<organism evidence="1">
    <name type="scientific">Daphnia magna</name>
    <dbReference type="NCBI Taxonomy" id="35525"/>
    <lineage>
        <taxon>Eukaryota</taxon>
        <taxon>Metazoa</taxon>
        <taxon>Ecdysozoa</taxon>
        <taxon>Arthropoda</taxon>
        <taxon>Crustacea</taxon>
        <taxon>Branchiopoda</taxon>
        <taxon>Diplostraca</taxon>
        <taxon>Cladocera</taxon>
        <taxon>Anomopoda</taxon>
        <taxon>Daphniidae</taxon>
        <taxon>Daphnia</taxon>
    </lineage>
</organism>
<reference evidence="1" key="2">
    <citation type="submission" date="2015-10" db="EMBL/GenBank/DDBJ databases">
        <authorList>
            <person name="Gilbert D.G."/>
        </authorList>
    </citation>
    <scope>NUCLEOTIDE SEQUENCE</scope>
</reference>
<dbReference type="EMBL" id="GDIP01206754">
    <property type="protein sequence ID" value="JAJ16648.1"/>
    <property type="molecule type" value="Transcribed_RNA"/>
</dbReference>